<feature type="transmembrane region" description="Helical" evidence="1">
    <location>
        <begin position="205"/>
        <end position="225"/>
    </location>
</feature>
<name>D8L7R7_PARCA</name>
<reference evidence="2" key="1">
    <citation type="journal article" date="2011" name="BMC Genomics">
        <title>The mitochondrial genome sequence of the ciliate Paramecium caudatum reveals a shift in nucleotide composition and codon usage within the genus Paramecium.</title>
        <authorList>
            <person name="Barth D."/>
            <person name="Berendonk T.U."/>
        </authorList>
    </citation>
    <scope>NUCLEOTIDE SEQUENCE</scope>
    <source>
        <strain evidence="2">GB-E</strain>
    </source>
</reference>
<feature type="transmembrane region" description="Helical" evidence="1">
    <location>
        <begin position="50"/>
        <end position="69"/>
    </location>
</feature>
<dbReference type="GeneID" id="9384770"/>
<keyword evidence="1" id="KW-1133">Transmembrane helix</keyword>
<feature type="transmembrane region" description="Helical" evidence="1">
    <location>
        <begin position="124"/>
        <end position="145"/>
    </location>
</feature>
<keyword evidence="2" id="KW-0496">Mitochondrion</keyword>
<feature type="transmembrane region" description="Helical" evidence="1">
    <location>
        <begin position="237"/>
        <end position="255"/>
    </location>
</feature>
<feature type="transmembrane region" description="Helical" evidence="1">
    <location>
        <begin position="90"/>
        <end position="112"/>
    </location>
</feature>
<geneLocation type="mitochondrion" evidence="2"/>
<keyword evidence="1" id="KW-0812">Transmembrane</keyword>
<feature type="transmembrane region" description="Helical" evidence="1">
    <location>
        <begin position="166"/>
        <end position="185"/>
    </location>
</feature>
<keyword evidence="1" id="KW-0472">Membrane</keyword>
<accession>D8L7R7</accession>
<protein>
    <submittedName>
        <fullName evidence="2">Ymf68</fullName>
    </submittedName>
</protein>
<sequence length="395" mass="49049">MFFLKIMDEFVDFFFFNRYLRSFIYNFFGKFFFFKELNSKLIFFFERFNYFNYFTALHFVFLLKNKMFFKNFFFWTWTFFKSNLKKNKKNFFIFFRITFFFFVLFLLFYLLFSYTLENIPVSKLFFVWASWGSFLYIFISGFNFFGKKYTYGKYTEALQRFWKRSFSIFWLIEGFVFTAFIFLAFNASSKVCIVHDPQGLFKLRIGFLRFFFFKMLALTFLIFLFNLVSMLSLKKKFNIFIFNTTSLFVIIIFLIESDQYISILNYCSFFEWSFNHSDFALDSDFRRTRTINSYVFLIGLAKYLHILFIVFIWFFNLSKNLENLETRDYISSACIQNAIILYLLNWFSIYPYVKYFFKTYYYSTFSWFFFDFKNDSIFNFIRFLFNFWRGAFFFL</sequence>
<dbReference type="AlphaFoldDB" id="D8L7R7"/>
<organism evidence="2">
    <name type="scientific">Paramecium caudatum</name>
    <dbReference type="NCBI Taxonomy" id="5885"/>
    <lineage>
        <taxon>Eukaryota</taxon>
        <taxon>Sar</taxon>
        <taxon>Alveolata</taxon>
        <taxon>Ciliophora</taxon>
        <taxon>Intramacronucleata</taxon>
        <taxon>Oligohymenophorea</taxon>
        <taxon>Peniculida</taxon>
        <taxon>Parameciidae</taxon>
        <taxon>Paramecium</taxon>
    </lineage>
</organism>
<dbReference type="EMBL" id="FN424190">
    <property type="protein sequence ID" value="CAZ66804.1"/>
    <property type="molecule type" value="Genomic_DNA"/>
</dbReference>
<evidence type="ECO:0000256" key="1">
    <source>
        <dbReference type="SAM" id="Phobius"/>
    </source>
</evidence>
<gene>
    <name evidence="2" type="primary">ymf68</name>
</gene>
<feature type="transmembrane region" description="Helical" evidence="1">
    <location>
        <begin position="294"/>
        <end position="317"/>
    </location>
</feature>
<feature type="transmembrane region" description="Helical" evidence="1">
    <location>
        <begin position="338"/>
        <end position="357"/>
    </location>
</feature>
<evidence type="ECO:0000313" key="2">
    <source>
        <dbReference type="EMBL" id="CAZ66804.1"/>
    </source>
</evidence>
<dbReference type="RefSeq" id="YP_003734425.1">
    <property type="nucleotide sequence ID" value="NC_014262.1"/>
</dbReference>
<proteinExistence type="predicted"/>